<reference evidence="1 2" key="1">
    <citation type="journal article" date="2018" name="Nat. Ecol. Evol.">
        <title>Shark genomes provide insights into elasmobranch evolution and the origin of vertebrates.</title>
        <authorList>
            <person name="Hara Y"/>
            <person name="Yamaguchi K"/>
            <person name="Onimaru K"/>
            <person name="Kadota M"/>
            <person name="Koyanagi M"/>
            <person name="Keeley SD"/>
            <person name="Tatsumi K"/>
            <person name="Tanaka K"/>
            <person name="Motone F"/>
            <person name="Kageyama Y"/>
            <person name="Nozu R"/>
            <person name="Adachi N"/>
            <person name="Nishimura O"/>
            <person name="Nakagawa R"/>
            <person name="Tanegashima C"/>
            <person name="Kiyatake I"/>
            <person name="Matsumoto R"/>
            <person name="Murakumo K"/>
            <person name="Nishida K"/>
            <person name="Terakita A"/>
            <person name="Kuratani S"/>
            <person name="Sato K"/>
            <person name="Hyodo S Kuraku.S."/>
        </authorList>
    </citation>
    <scope>NUCLEOTIDE SEQUENCE [LARGE SCALE GENOMIC DNA]</scope>
</reference>
<dbReference type="Proteomes" id="UP000288216">
    <property type="component" value="Unassembled WGS sequence"/>
</dbReference>
<accession>A0A401PBR2</accession>
<keyword evidence="2" id="KW-1185">Reference proteome</keyword>
<proteinExistence type="predicted"/>
<organism evidence="1 2">
    <name type="scientific">Scyliorhinus torazame</name>
    <name type="common">Cloudy catshark</name>
    <name type="synonym">Catulus torazame</name>
    <dbReference type="NCBI Taxonomy" id="75743"/>
    <lineage>
        <taxon>Eukaryota</taxon>
        <taxon>Metazoa</taxon>
        <taxon>Chordata</taxon>
        <taxon>Craniata</taxon>
        <taxon>Vertebrata</taxon>
        <taxon>Chondrichthyes</taxon>
        <taxon>Elasmobranchii</taxon>
        <taxon>Galeomorphii</taxon>
        <taxon>Galeoidea</taxon>
        <taxon>Carcharhiniformes</taxon>
        <taxon>Scyliorhinidae</taxon>
        <taxon>Scyliorhinus</taxon>
    </lineage>
</organism>
<evidence type="ECO:0000313" key="1">
    <source>
        <dbReference type="EMBL" id="GCB70561.1"/>
    </source>
</evidence>
<comment type="caution">
    <text evidence="1">The sequence shown here is derived from an EMBL/GenBank/DDBJ whole genome shotgun (WGS) entry which is preliminary data.</text>
</comment>
<dbReference type="OrthoDB" id="431720at2759"/>
<name>A0A401PBR2_SCYTO</name>
<sequence>MYIPEENHQGVDYASNRAVLAHGLPNAKTDAVYIPFPEDDSNATNSNLLAVTFTYGCDQKYALYLL</sequence>
<evidence type="ECO:0000313" key="2">
    <source>
        <dbReference type="Proteomes" id="UP000288216"/>
    </source>
</evidence>
<dbReference type="EMBL" id="BFAA01001821">
    <property type="protein sequence ID" value="GCB70561.1"/>
    <property type="molecule type" value="Genomic_DNA"/>
</dbReference>
<protein>
    <submittedName>
        <fullName evidence="1">Uncharacterized protein</fullName>
    </submittedName>
</protein>
<dbReference type="AlphaFoldDB" id="A0A401PBR2"/>
<gene>
    <name evidence="1" type="ORF">scyTo_0005709</name>
</gene>